<evidence type="ECO:0000313" key="1">
    <source>
        <dbReference type="EMBL" id="RPF23427.1"/>
    </source>
</evidence>
<reference evidence="1 2" key="1">
    <citation type="submission" date="2018-11" db="EMBL/GenBank/DDBJ databases">
        <title>Sequencing the genomes of 1000 actinobacteria strains.</title>
        <authorList>
            <person name="Klenk H.-P."/>
        </authorList>
    </citation>
    <scope>NUCLEOTIDE SEQUENCE [LARGE SCALE GENOMIC DNA]</scope>
    <source>
        <strain evidence="1 2">DSM 15700</strain>
    </source>
</reference>
<dbReference type="Proteomes" id="UP000280501">
    <property type="component" value="Unassembled WGS sequence"/>
</dbReference>
<keyword evidence="2" id="KW-1185">Reference proteome</keyword>
<dbReference type="RefSeq" id="WP_123816204.1">
    <property type="nucleotide sequence ID" value="NZ_RKQZ01000001.1"/>
</dbReference>
<dbReference type="EMBL" id="RKQZ01000001">
    <property type="protein sequence ID" value="RPF23427.1"/>
    <property type="molecule type" value="Genomic_DNA"/>
</dbReference>
<proteinExistence type="predicted"/>
<comment type="caution">
    <text evidence="1">The sequence shown here is derived from an EMBL/GenBank/DDBJ whole genome shotgun (WGS) entry which is preliminary data.</text>
</comment>
<protein>
    <submittedName>
        <fullName evidence="1">Uncharacterized protein</fullName>
    </submittedName>
</protein>
<name>A0A3N4YT98_9MICO</name>
<evidence type="ECO:0000313" key="2">
    <source>
        <dbReference type="Proteomes" id="UP000280501"/>
    </source>
</evidence>
<organism evidence="1 2">
    <name type="scientific">Myceligenerans xiligouense</name>
    <dbReference type="NCBI Taxonomy" id="253184"/>
    <lineage>
        <taxon>Bacteria</taxon>
        <taxon>Bacillati</taxon>
        <taxon>Actinomycetota</taxon>
        <taxon>Actinomycetes</taxon>
        <taxon>Micrococcales</taxon>
        <taxon>Promicromonosporaceae</taxon>
        <taxon>Myceligenerans</taxon>
    </lineage>
</organism>
<sequence>MTGTGALVLDGLFGVGELARRRRAQSVQVRYLPERLKARIAEQLQGGYRTSTRLVAAVYPLVHVDDAVWWWPEQGRQAGLRVVESGYHLSRMVAYQLTHQFAHPVPGAAPAGSGSLLVPGAIAEELRAIRPGLVQLGEALEADLSHLAHNTPDGYIALSEQTEDVLTVLARLQRIVEEVRR</sequence>
<gene>
    <name evidence="1" type="ORF">EDD34_4114</name>
</gene>
<accession>A0A3N4YT98</accession>
<dbReference type="AlphaFoldDB" id="A0A3N4YT98"/>